<keyword evidence="2" id="KW-0418">Kinase</keyword>
<reference evidence="2" key="1">
    <citation type="submission" date="2025-08" db="UniProtKB">
        <authorList>
            <consortium name="RefSeq"/>
        </authorList>
    </citation>
    <scope>IDENTIFICATION</scope>
</reference>
<dbReference type="Gene3D" id="3.80.10.10">
    <property type="entry name" value="Ribonuclease Inhibitor"/>
    <property type="match status" value="1"/>
</dbReference>
<dbReference type="Proteomes" id="UP000694888">
    <property type="component" value="Unplaced"/>
</dbReference>
<dbReference type="RefSeq" id="XP_012946180.1">
    <property type="nucleotide sequence ID" value="XM_013090726.1"/>
</dbReference>
<keyword evidence="1" id="KW-1185">Reference proteome</keyword>
<dbReference type="GeneID" id="106013894"/>
<keyword evidence="2" id="KW-0808">Transferase</keyword>
<organism evidence="1 2">
    <name type="scientific">Aplysia californica</name>
    <name type="common">California sea hare</name>
    <dbReference type="NCBI Taxonomy" id="6500"/>
    <lineage>
        <taxon>Eukaryota</taxon>
        <taxon>Metazoa</taxon>
        <taxon>Spiralia</taxon>
        <taxon>Lophotrochozoa</taxon>
        <taxon>Mollusca</taxon>
        <taxon>Gastropoda</taxon>
        <taxon>Heterobranchia</taxon>
        <taxon>Euthyneura</taxon>
        <taxon>Tectipleura</taxon>
        <taxon>Aplysiida</taxon>
        <taxon>Aplysioidea</taxon>
        <taxon>Aplysiidae</taxon>
        <taxon>Aplysia</taxon>
    </lineage>
</organism>
<evidence type="ECO:0000313" key="1">
    <source>
        <dbReference type="Proteomes" id="UP000694888"/>
    </source>
</evidence>
<name>A0ABM1AEJ9_APLCA</name>
<accession>A0ABM1AEJ9</accession>
<dbReference type="InterPro" id="IPR001611">
    <property type="entry name" value="Leu-rich_rpt"/>
</dbReference>
<evidence type="ECO:0000313" key="2">
    <source>
        <dbReference type="RefSeq" id="XP_012946180.1"/>
    </source>
</evidence>
<proteinExistence type="predicted"/>
<gene>
    <name evidence="2" type="primary">LOC106013894</name>
</gene>
<protein>
    <submittedName>
        <fullName evidence="2">Leucine-rich repeat serine/threonine-protein kinase 1</fullName>
    </submittedName>
</protein>
<dbReference type="SUPFAM" id="SSF52058">
    <property type="entry name" value="L domain-like"/>
    <property type="match status" value="1"/>
</dbReference>
<dbReference type="PROSITE" id="PS51450">
    <property type="entry name" value="LRR"/>
    <property type="match status" value="1"/>
</dbReference>
<sequence length="131" mass="14661">MCLTRAPYRDARLADTQHRDGRLSDTHSLCGMESEEIQGRLLFPSLSELNLSKNCLSSLPSDIGEQGALKILSLRGNGKLRELPPKLGLLKNLWKLELELCPLDGTIQDFLLNSRFPVKDILGFLQSVLEE</sequence>
<dbReference type="GO" id="GO:0016301">
    <property type="term" value="F:kinase activity"/>
    <property type="evidence" value="ECO:0007669"/>
    <property type="project" value="UniProtKB-KW"/>
</dbReference>
<dbReference type="InterPro" id="IPR032675">
    <property type="entry name" value="LRR_dom_sf"/>
</dbReference>